<evidence type="ECO:0000313" key="8">
    <source>
        <dbReference type="Proteomes" id="UP000516412"/>
    </source>
</evidence>
<gene>
    <name evidence="7" type="ORF">H7A79_0010</name>
</gene>
<dbReference type="SUPFAM" id="SSF53732">
    <property type="entry name" value="Aconitase iron-sulfur domain"/>
    <property type="match status" value="1"/>
</dbReference>
<keyword evidence="3" id="KW-0408">Iron</keyword>
<dbReference type="AlphaFoldDB" id="A0A7H1MER3"/>
<dbReference type="Gene3D" id="3.30.499.10">
    <property type="entry name" value="Aconitase, domain 3"/>
    <property type="match status" value="1"/>
</dbReference>
<dbReference type="Proteomes" id="UP000516412">
    <property type="component" value="Chromosome"/>
</dbReference>
<evidence type="ECO:0000256" key="1">
    <source>
        <dbReference type="ARBA" id="ARBA00012926"/>
    </source>
</evidence>
<proteinExistence type="predicted"/>
<name>A0A7H1MER3_9NEIS</name>
<dbReference type="GO" id="GO:0046872">
    <property type="term" value="F:metal ion binding"/>
    <property type="evidence" value="ECO:0007669"/>
    <property type="project" value="UniProtKB-KW"/>
</dbReference>
<dbReference type="InterPro" id="IPR015931">
    <property type="entry name" value="Acnase/IPM_dHydase_lsu_aba_1/3"/>
</dbReference>
<organism evidence="7 8">
    <name type="scientific">Neisseria musculi</name>
    <dbReference type="NCBI Taxonomy" id="1815583"/>
    <lineage>
        <taxon>Bacteria</taxon>
        <taxon>Pseudomonadati</taxon>
        <taxon>Pseudomonadota</taxon>
        <taxon>Betaproteobacteria</taxon>
        <taxon>Neisseriales</taxon>
        <taxon>Neisseriaceae</taxon>
        <taxon>Neisseria</taxon>
    </lineage>
</organism>
<dbReference type="EC" id="4.2.1.3" evidence="1"/>
<keyword evidence="8" id="KW-1185">Reference proteome</keyword>
<keyword evidence="4" id="KW-0411">Iron-sulfur</keyword>
<dbReference type="Pfam" id="PF00330">
    <property type="entry name" value="Aconitase"/>
    <property type="match status" value="1"/>
</dbReference>
<dbReference type="InterPro" id="IPR006249">
    <property type="entry name" value="Aconitase/IRP2"/>
</dbReference>
<evidence type="ECO:0000256" key="2">
    <source>
        <dbReference type="ARBA" id="ARBA00022723"/>
    </source>
</evidence>
<dbReference type="PANTHER" id="PTHR11670">
    <property type="entry name" value="ACONITASE/IRON-RESPONSIVE ELEMENT FAMILY MEMBER"/>
    <property type="match status" value="1"/>
</dbReference>
<keyword evidence="2" id="KW-0479">Metal-binding</keyword>
<feature type="domain" description="Aconitase/3-isopropylmalate dehydratase large subunit alpha/beta/alpha" evidence="6">
    <location>
        <begin position="1"/>
        <end position="103"/>
    </location>
</feature>
<comment type="catalytic activity">
    <reaction evidence="5">
        <text>citrate = D-threo-isocitrate</text>
        <dbReference type="Rhea" id="RHEA:10336"/>
        <dbReference type="ChEBI" id="CHEBI:15562"/>
        <dbReference type="ChEBI" id="CHEBI:16947"/>
        <dbReference type="EC" id="4.2.1.3"/>
    </reaction>
</comment>
<evidence type="ECO:0000256" key="4">
    <source>
        <dbReference type="ARBA" id="ARBA00023014"/>
    </source>
</evidence>
<protein>
    <recommendedName>
        <fullName evidence="1">aconitate hydratase</fullName>
        <ecNumber evidence="1">4.2.1.3</ecNumber>
    </recommendedName>
</protein>
<evidence type="ECO:0000256" key="3">
    <source>
        <dbReference type="ARBA" id="ARBA00023004"/>
    </source>
</evidence>
<dbReference type="EMBL" id="CP060414">
    <property type="protein sequence ID" value="QNT60128.1"/>
    <property type="molecule type" value="Genomic_DNA"/>
</dbReference>
<evidence type="ECO:0000313" key="7">
    <source>
        <dbReference type="EMBL" id="QNT60128.1"/>
    </source>
</evidence>
<reference evidence="7" key="1">
    <citation type="submission" date="2024-06" db="EMBL/GenBank/DDBJ databases">
        <title>Complete Genome Sequence of mouse commensal type strain Neisseria musculi.</title>
        <authorList>
            <person name="Thapa E."/>
            <person name="Aluvathingal J."/>
            <person name="Nadendla S."/>
            <person name="Mehta A."/>
            <person name="Tettelin H."/>
            <person name="Weyand N.J."/>
        </authorList>
    </citation>
    <scope>NUCLEOTIDE SEQUENCE</scope>
    <source>
        <strain evidence="7">NW831</strain>
    </source>
</reference>
<sequence>MFAIDQQTIDYLKLTGRDDKQVKLVEVYAKTAGLWADMLKTAEYPCVLKFDLAAVVRNMAGPSNPHARFATADLAAKGLARPYETPSDGRMPDGAVIIAAITS</sequence>
<dbReference type="InterPro" id="IPR001030">
    <property type="entry name" value="Acoase/IPM_deHydtase_lsu_aba"/>
</dbReference>
<evidence type="ECO:0000259" key="6">
    <source>
        <dbReference type="Pfam" id="PF00330"/>
    </source>
</evidence>
<dbReference type="KEGG" id="nmus:H7A79_0010"/>
<evidence type="ECO:0000256" key="5">
    <source>
        <dbReference type="ARBA" id="ARBA00023501"/>
    </source>
</evidence>
<accession>A0A7H1MER3</accession>
<dbReference type="GO" id="GO:0003994">
    <property type="term" value="F:aconitate hydratase activity"/>
    <property type="evidence" value="ECO:0007669"/>
    <property type="project" value="UniProtKB-EC"/>
</dbReference>
<dbReference type="GO" id="GO:0051536">
    <property type="term" value="F:iron-sulfur cluster binding"/>
    <property type="evidence" value="ECO:0007669"/>
    <property type="project" value="UniProtKB-KW"/>
</dbReference>
<dbReference type="InterPro" id="IPR036008">
    <property type="entry name" value="Aconitase_4Fe-4S_dom"/>
</dbReference>